<dbReference type="RefSeq" id="XP_020432647.1">
    <property type="nucleotide sequence ID" value="XM_020577419.1"/>
</dbReference>
<evidence type="ECO:0000256" key="5">
    <source>
        <dbReference type="ARBA" id="ARBA00022989"/>
    </source>
</evidence>
<comment type="subcellular location">
    <subcellularLocation>
        <location evidence="10">Contractile vacuole membrane</location>
    </subcellularLocation>
</comment>
<feature type="transmembrane region" description="Helical" evidence="11">
    <location>
        <begin position="306"/>
        <end position="328"/>
    </location>
</feature>
<evidence type="ECO:0000256" key="3">
    <source>
        <dbReference type="ARBA" id="ARBA00022554"/>
    </source>
</evidence>
<dbReference type="GO" id="GO:0031164">
    <property type="term" value="C:contractile vacuolar membrane"/>
    <property type="evidence" value="ECO:0007669"/>
    <property type="project" value="UniProtKB-SubCell"/>
</dbReference>
<keyword evidence="8" id="KW-1071">Ligand-gated ion channel</keyword>
<keyword evidence="2" id="KW-0813">Transport</keyword>
<evidence type="ECO:0000256" key="6">
    <source>
        <dbReference type="ARBA" id="ARBA00023065"/>
    </source>
</evidence>
<organism evidence="12 13">
    <name type="scientific">Heterostelium pallidum (strain ATCC 26659 / Pp 5 / PN500)</name>
    <name type="common">Cellular slime mold</name>
    <name type="synonym">Polysphondylium pallidum</name>
    <dbReference type="NCBI Taxonomy" id="670386"/>
    <lineage>
        <taxon>Eukaryota</taxon>
        <taxon>Amoebozoa</taxon>
        <taxon>Evosea</taxon>
        <taxon>Eumycetozoa</taxon>
        <taxon>Dictyostelia</taxon>
        <taxon>Acytosteliales</taxon>
        <taxon>Acytosteliaceae</taxon>
        <taxon>Heterostelium</taxon>
    </lineage>
</organism>
<dbReference type="InterPro" id="IPR059116">
    <property type="entry name" value="P2X_receptor"/>
</dbReference>
<keyword evidence="7 11" id="KW-0472">Membrane</keyword>
<comment type="similarity">
    <text evidence="1">Belongs to the P2X receptor family.</text>
</comment>
<keyword evidence="13" id="KW-1185">Reference proteome</keyword>
<evidence type="ECO:0000256" key="10">
    <source>
        <dbReference type="ARBA" id="ARBA00037850"/>
    </source>
</evidence>
<dbReference type="GO" id="GO:0050848">
    <property type="term" value="P:regulation of calcium-mediated signaling"/>
    <property type="evidence" value="ECO:0007669"/>
    <property type="project" value="UniProtKB-ARBA"/>
</dbReference>
<dbReference type="STRING" id="670386.D3BDI2"/>
<evidence type="ECO:0000256" key="7">
    <source>
        <dbReference type="ARBA" id="ARBA00023136"/>
    </source>
</evidence>
<dbReference type="PANTHER" id="PTHR10125:SF31">
    <property type="entry name" value="P2X RECEPTOR E"/>
    <property type="match status" value="1"/>
</dbReference>
<sequence length="364" mass="41423">MGLADLFTSYETEKIVKIKDKRLKILHIIFLFAIFVYIFIFNIVLDKSYLSIELPIGTIRTSLQAPQARSSELPYCLNSTNIIFNGFPTMQCAYWDEELIVYPPTADYSMFVSTRVTTEVQDTPNCDLTSLNCTFESFNTTNLFIADIDNFTILLDHTLSAPSHDIQFNARELPGQLLDTDGKPWTPPPPSVVGQKGLFDILTLDTILEAAGIDSLDDMSLSNSSRSIRDDGIILLVFIDYSNVYTYNTNNYRYTYRFKAIKDTKFKIMEPIYGSDLQHRFVLNRHGVKLIFLQTGQIGAFDFQTLLLNFVSGLGLLAVATFIVENIVMKILPQRDEYHSLKYQVHVLDVEQPSETLTYQAISD</sequence>
<dbReference type="Proteomes" id="UP000001396">
    <property type="component" value="Unassembled WGS sequence"/>
</dbReference>
<dbReference type="GeneID" id="31362047"/>
<dbReference type="GO" id="GO:0071476">
    <property type="term" value="P:cellular hypotonic response"/>
    <property type="evidence" value="ECO:0007669"/>
    <property type="project" value="UniProtKB-ARBA"/>
</dbReference>
<evidence type="ECO:0000256" key="8">
    <source>
        <dbReference type="ARBA" id="ARBA00023286"/>
    </source>
</evidence>
<keyword evidence="6" id="KW-0406">Ion transport</keyword>
<evidence type="ECO:0000256" key="1">
    <source>
        <dbReference type="ARBA" id="ARBA00009848"/>
    </source>
</evidence>
<accession>D3BDI2</accession>
<dbReference type="Gene3D" id="1.10.287.940">
    <property type="entry name" value="atp-gated p2x4 ion channel"/>
    <property type="match status" value="2"/>
</dbReference>
<protein>
    <submittedName>
        <fullName evidence="12">Putative purinergic receptor</fullName>
    </submittedName>
</protein>
<dbReference type="EMBL" id="ADBJ01000030">
    <property type="protein sequence ID" value="EFA80527.1"/>
    <property type="molecule type" value="Genomic_DNA"/>
</dbReference>
<dbReference type="GO" id="GO:0035381">
    <property type="term" value="F:ATP-gated ion channel activity"/>
    <property type="evidence" value="ECO:0007669"/>
    <property type="project" value="TreeGrafter"/>
</dbReference>
<keyword evidence="12" id="KW-0675">Receptor</keyword>
<dbReference type="OMA" id="THEHTHP"/>
<evidence type="ECO:0000313" key="12">
    <source>
        <dbReference type="EMBL" id="EFA80527.1"/>
    </source>
</evidence>
<evidence type="ECO:0000256" key="9">
    <source>
        <dbReference type="ARBA" id="ARBA00023303"/>
    </source>
</evidence>
<dbReference type="Pfam" id="PF00864">
    <property type="entry name" value="P2X_receptor"/>
    <property type="match status" value="2"/>
</dbReference>
<evidence type="ECO:0000256" key="2">
    <source>
        <dbReference type="ARBA" id="ARBA00022448"/>
    </source>
</evidence>
<keyword evidence="9" id="KW-0407">Ion channel</keyword>
<proteinExistence type="inferred from homology"/>
<comment type="caution">
    <text evidence="12">The sequence shown here is derived from an EMBL/GenBank/DDBJ whole genome shotgun (WGS) entry which is preliminary data.</text>
</comment>
<dbReference type="GO" id="GO:0140417">
    <property type="term" value="F:intracellularly ATP-gated calcium channel activity"/>
    <property type="evidence" value="ECO:0007669"/>
    <property type="project" value="UniProtKB-ARBA"/>
</dbReference>
<keyword evidence="3" id="KW-0926">Vacuole</keyword>
<feature type="transmembrane region" description="Helical" evidence="11">
    <location>
        <begin position="25"/>
        <end position="45"/>
    </location>
</feature>
<name>D3BDI2_HETP5</name>
<dbReference type="InParanoid" id="D3BDI2"/>
<dbReference type="PANTHER" id="PTHR10125">
    <property type="entry name" value="P2X PURINOCEPTOR"/>
    <property type="match status" value="1"/>
</dbReference>
<evidence type="ECO:0000256" key="4">
    <source>
        <dbReference type="ARBA" id="ARBA00022692"/>
    </source>
</evidence>
<keyword evidence="5 11" id="KW-1133">Transmembrane helix</keyword>
<gene>
    <name evidence="12" type="primary">p2xE</name>
    <name evidence="12" type="ORF">PPL_06565</name>
</gene>
<reference evidence="12 13" key="1">
    <citation type="journal article" date="2011" name="Genome Res.">
        <title>Phylogeny-wide analysis of social amoeba genomes highlights ancient origins for complex intercellular communication.</title>
        <authorList>
            <person name="Heidel A.J."/>
            <person name="Lawal H.M."/>
            <person name="Felder M."/>
            <person name="Schilde C."/>
            <person name="Helps N.R."/>
            <person name="Tunggal B."/>
            <person name="Rivero F."/>
            <person name="John U."/>
            <person name="Schleicher M."/>
            <person name="Eichinger L."/>
            <person name="Platzer M."/>
            <person name="Noegel A.A."/>
            <person name="Schaap P."/>
            <person name="Gloeckner G."/>
        </authorList>
    </citation>
    <scope>NUCLEOTIDE SEQUENCE [LARGE SCALE GENOMIC DNA]</scope>
    <source>
        <strain evidence="13">ATCC 26659 / Pp 5 / PN500</strain>
    </source>
</reference>
<dbReference type="AlphaFoldDB" id="D3BDI2"/>
<evidence type="ECO:0000256" key="11">
    <source>
        <dbReference type="SAM" id="Phobius"/>
    </source>
</evidence>
<evidence type="ECO:0000313" key="13">
    <source>
        <dbReference type="Proteomes" id="UP000001396"/>
    </source>
</evidence>
<keyword evidence="4 11" id="KW-0812">Transmembrane</keyword>